<dbReference type="InterPro" id="IPR028081">
    <property type="entry name" value="Leu-bd"/>
</dbReference>
<evidence type="ECO:0000313" key="4">
    <source>
        <dbReference type="EMBL" id="QBM28199.1"/>
    </source>
</evidence>
<name>A0A4P6WZQ2_HYDPS</name>
<dbReference type="Gene3D" id="3.40.50.2300">
    <property type="match status" value="2"/>
</dbReference>
<evidence type="ECO:0000259" key="3">
    <source>
        <dbReference type="Pfam" id="PF13458"/>
    </source>
</evidence>
<comment type="similarity">
    <text evidence="1">Belongs to the leucine-binding protein family.</text>
</comment>
<proteinExistence type="inferred from homology"/>
<keyword evidence="5" id="KW-1185">Reference proteome</keyword>
<dbReference type="InterPro" id="IPR006311">
    <property type="entry name" value="TAT_signal"/>
</dbReference>
<dbReference type="PANTHER" id="PTHR30483">
    <property type="entry name" value="LEUCINE-SPECIFIC-BINDING PROTEIN"/>
    <property type="match status" value="1"/>
</dbReference>
<dbReference type="InterPro" id="IPR051010">
    <property type="entry name" value="BCAA_transport"/>
</dbReference>
<dbReference type="Pfam" id="PF13458">
    <property type="entry name" value="Peripla_BP_6"/>
    <property type="match status" value="1"/>
</dbReference>
<keyword evidence="2" id="KW-0732">Signal</keyword>
<sequence>MTTRRLVLTRSAAVIGAASSGLLLPSIVRAQSDKVRVGFMLPYTGTFAQLGVAIENGFRMAINEQGGKLGGREIEFFKVDDESNPAKGIENAQRLVQRDKVDVLVGTVHSGVQMGIHKVARESGVLNLIPNAGVHIATRAQCAPNVFRTSFSNSQPTLALGKAMVDRGHKKAVWITWNYAAGDEAFEGFEQSYTAAGGTIVKKLGLPFPNVEFQALLTEIASLKPDAVACFFAGGGAAKFLKDYAAAGLNKSIQLYGSGFLTEGVLDAAGDAANGVLTTMHYSDSLDTPANKKFRLEYAKTFKLQPDVYAVQGYDTGLLMVKGANAVKGDLANKKALYAAMEGATIDSPRGKWTMSKSHNPVQDMYLRKVENKENKVIGIAQKAVADSGAGCKLS</sequence>
<dbReference type="PROSITE" id="PS51318">
    <property type="entry name" value="TAT"/>
    <property type="match status" value="1"/>
</dbReference>
<evidence type="ECO:0000256" key="1">
    <source>
        <dbReference type="ARBA" id="ARBA00010062"/>
    </source>
</evidence>
<dbReference type="PANTHER" id="PTHR30483:SF6">
    <property type="entry name" value="PERIPLASMIC BINDING PROTEIN OF ABC TRANSPORTER FOR NATURAL AMINO ACIDS"/>
    <property type="match status" value="1"/>
</dbReference>
<reference evidence="4 5" key="1">
    <citation type="submission" date="2019-03" db="EMBL/GenBank/DDBJ databases">
        <authorList>
            <person name="Sebastian G."/>
            <person name="Baumann P."/>
            <person name="Ruckert C."/>
            <person name="Kalinowski J."/>
            <person name="Nebel B."/>
            <person name="Takors R."/>
            <person name="Blombach B."/>
        </authorList>
    </citation>
    <scope>NUCLEOTIDE SEQUENCE [LARGE SCALE GENOMIC DNA]</scope>
    <source>
        <strain evidence="4 5">DSM 1084</strain>
    </source>
</reference>
<evidence type="ECO:0000256" key="2">
    <source>
        <dbReference type="ARBA" id="ARBA00022729"/>
    </source>
</evidence>
<dbReference type="Proteomes" id="UP000293912">
    <property type="component" value="Chromosome"/>
</dbReference>
<dbReference type="CDD" id="cd20014">
    <property type="entry name" value="PBP1_RPA0668_benzoate-like"/>
    <property type="match status" value="1"/>
</dbReference>
<dbReference type="SUPFAM" id="SSF53822">
    <property type="entry name" value="Periplasmic binding protein-like I"/>
    <property type="match status" value="1"/>
</dbReference>
<dbReference type="RefSeq" id="WP_066161004.1">
    <property type="nucleotide sequence ID" value="NZ_CP037867.1"/>
</dbReference>
<dbReference type="EMBL" id="CP037867">
    <property type="protein sequence ID" value="QBM28199.1"/>
    <property type="molecule type" value="Genomic_DNA"/>
</dbReference>
<dbReference type="AlphaFoldDB" id="A0A4P6WZQ2"/>
<feature type="domain" description="Leucine-binding protein" evidence="3">
    <location>
        <begin position="34"/>
        <end position="373"/>
    </location>
</feature>
<dbReference type="KEGG" id="hpse:HPF_10915"/>
<organism evidence="4 5">
    <name type="scientific">Hydrogenophaga pseudoflava</name>
    <name type="common">Pseudomonas carboxydoflava</name>
    <dbReference type="NCBI Taxonomy" id="47421"/>
    <lineage>
        <taxon>Bacteria</taxon>
        <taxon>Pseudomonadati</taxon>
        <taxon>Pseudomonadota</taxon>
        <taxon>Betaproteobacteria</taxon>
        <taxon>Burkholderiales</taxon>
        <taxon>Comamonadaceae</taxon>
        <taxon>Hydrogenophaga</taxon>
    </lineage>
</organism>
<dbReference type="InterPro" id="IPR028082">
    <property type="entry name" value="Peripla_BP_I"/>
</dbReference>
<accession>A0A4P6WZQ2</accession>
<protein>
    <recommendedName>
        <fullName evidence="3">Leucine-binding protein domain-containing protein</fullName>
    </recommendedName>
</protein>
<evidence type="ECO:0000313" key="5">
    <source>
        <dbReference type="Proteomes" id="UP000293912"/>
    </source>
</evidence>
<gene>
    <name evidence="4" type="ORF">HPF_10915</name>
</gene>